<evidence type="ECO:0000313" key="1">
    <source>
        <dbReference type="EMBL" id="EGY52278.1"/>
    </source>
</evidence>
<proteinExistence type="predicted"/>
<dbReference type="HOGENOM" id="CLU_3155294_0_0_4"/>
<organism evidence="1 2">
    <name type="scientific">Neisseria shayeganii 871</name>
    <dbReference type="NCBI Taxonomy" id="1032488"/>
    <lineage>
        <taxon>Bacteria</taxon>
        <taxon>Pseudomonadati</taxon>
        <taxon>Pseudomonadota</taxon>
        <taxon>Betaproteobacteria</taxon>
        <taxon>Neisseriales</taxon>
        <taxon>Neisseriaceae</taxon>
        <taxon>Neisseria</taxon>
    </lineage>
</organism>
<reference evidence="1 2" key="1">
    <citation type="submission" date="2011-05" db="EMBL/GenBank/DDBJ databases">
        <authorList>
            <person name="Muzny D."/>
            <person name="Qin X."/>
            <person name="Deng J."/>
            <person name="Jiang H."/>
            <person name="Liu Y."/>
            <person name="Qu J."/>
            <person name="Song X.-Z."/>
            <person name="Zhang L."/>
            <person name="Thornton R."/>
            <person name="Coyle M."/>
            <person name="Francisco L."/>
            <person name="Jackson L."/>
            <person name="Javaid M."/>
            <person name="Korchina V."/>
            <person name="Kovar C."/>
            <person name="Mata R."/>
            <person name="Mathew T."/>
            <person name="Ngo R."/>
            <person name="Nguyen L."/>
            <person name="Nguyen N."/>
            <person name="Okwuonu G."/>
            <person name="Ongeri F."/>
            <person name="Pham C."/>
            <person name="Simmons D."/>
            <person name="Wilczek-Boney K."/>
            <person name="Hale W."/>
            <person name="Jakkamsetti A."/>
            <person name="Pham P."/>
            <person name="Ruth R."/>
            <person name="San Lucas F."/>
            <person name="Warren J."/>
            <person name="Zhang J."/>
            <person name="Zhao Z."/>
            <person name="Zhou C."/>
            <person name="Zhu D."/>
            <person name="Lee S."/>
            <person name="Bess C."/>
            <person name="Blankenburg K."/>
            <person name="Forbes L."/>
            <person name="Fu Q."/>
            <person name="Gubbala S."/>
            <person name="Hirani K."/>
            <person name="Jayaseelan J.C."/>
            <person name="Lara F."/>
            <person name="Munidasa M."/>
            <person name="Palculict T."/>
            <person name="Patil S."/>
            <person name="Pu L.-L."/>
            <person name="Saada N."/>
            <person name="Tang L."/>
            <person name="Weissenberger G."/>
            <person name="Zhu Y."/>
            <person name="Hemphill L."/>
            <person name="Shang Y."/>
            <person name="Youmans B."/>
            <person name="Ayvaz T."/>
            <person name="Ross M."/>
            <person name="Santibanez J."/>
            <person name="Aqrawi P."/>
            <person name="Gross S."/>
            <person name="Joshi V."/>
            <person name="Fowler G."/>
            <person name="Nazareth L."/>
            <person name="Reid J."/>
            <person name="Worley K."/>
            <person name="Petrosino J."/>
            <person name="Highlander S."/>
            <person name="Gibbs R."/>
        </authorList>
    </citation>
    <scope>NUCLEOTIDE SEQUENCE [LARGE SCALE GENOMIC DNA]</scope>
    <source>
        <strain evidence="1 2">871</strain>
    </source>
</reference>
<keyword evidence="2" id="KW-1185">Reference proteome</keyword>
<dbReference type="EC" id="4.1.2.-" evidence="1"/>
<dbReference type="AlphaFoldDB" id="G4CIN1"/>
<accession>G4CIN1</accession>
<evidence type="ECO:0000313" key="2">
    <source>
        <dbReference type="Proteomes" id="UP000003019"/>
    </source>
</evidence>
<name>G4CIN1_9NEIS</name>
<dbReference type="EMBL" id="AGAY01000054">
    <property type="protein sequence ID" value="EGY52278.1"/>
    <property type="molecule type" value="Genomic_DNA"/>
</dbReference>
<comment type="caution">
    <text evidence="1">The sequence shown here is derived from an EMBL/GenBank/DDBJ whole genome shotgun (WGS) entry which is preliminary data.</text>
</comment>
<dbReference type="GO" id="GO:0016829">
    <property type="term" value="F:lyase activity"/>
    <property type="evidence" value="ECO:0007669"/>
    <property type="project" value="UniProtKB-KW"/>
</dbReference>
<dbReference type="Proteomes" id="UP000003019">
    <property type="component" value="Unassembled WGS sequence"/>
</dbReference>
<protein>
    <submittedName>
        <fullName evidence="1">L-allo-threonine aldolase</fullName>
        <ecNumber evidence="1">4.1.2.-</ecNumber>
    </submittedName>
</protein>
<sequence>MGIFGHEVSSDDGLRWRPAAAVCDAGRKDAEKTIMGAVAHKKRLPQQP</sequence>
<keyword evidence="1" id="KW-0456">Lyase</keyword>
<gene>
    <name evidence="1" type="ORF">HMPREF9371_1470</name>
</gene>